<name>A0A5B7B5H9_DAVIN</name>
<dbReference type="AlphaFoldDB" id="A0A5B7B5H9"/>
<dbReference type="GO" id="GO:0031072">
    <property type="term" value="F:heat shock protein binding"/>
    <property type="evidence" value="ECO:0007669"/>
    <property type="project" value="InterPro"/>
</dbReference>
<evidence type="ECO:0000259" key="7">
    <source>
        <dbReference type="PROSITE" id="PS50076"/>
    </source>
</evidence>
<keyword evidence="4 5" id="KW-0862">Zinc</keyword>
<feature type="domain" description="J" evidence="7">
    <location>
        <begin position="79"/>
        <end position="143"/>
    </location>
</feature>
<dbReference type="CDD" id="cd10747">
    <property type="entry name" value="DnaJ_C"/>
    <property type="match status" value="1"/>
</dbReference>
<dbReference type="InterPro" id="IPR036869">
    <property type="entry name" value="J_dom_sf"/>
</dbReference>
<dbReference type="FunFam" id="2.60.260.20:FF:000025">
    <property type="entry name" value="Molecular chaperone Hsp40/DnaJ family protein"/>
    <property type="match status" value="1"/>
</dbReference>
<dbReference type="PROSITE" id="PS00636">
    <property type="entry name" value="DNAJ_1"/>
    <property type="match status" value="1"/>
</dbReference>
<dbReference type="GO" id="GO:0009408">
    <property type="term" value="P:response to heat"/>
    <property type="evidence" value="ECO:0007669"/>
    <property type="project" value="InterPro"/>
</dbReference>
<evidence type="ECO:0000256" key="2">
    <source>
        <dbReference type="ARBA" id="ARBA00022737"/>
    </source>
</evidence>
<dbReference type="FunFam" id="2.10.230.10:FF:000006">
    <property type="entry name" value="Chaperone protein dnaJ A6 chloroplastic"/>
    <property type="match status" value="1"/>
</dbReference>
<evidence type="ECO:0000256" key="6">
    <source>
        <dbReference type="SAM" id="MobiDB-lite"/>
    </source>
</evidence>
<dbReference type="Gene3D" id="2.10.230.10">
    <property type="entry name" value="Heat shock protein DnaJ, cysteine-rich domain"/>
    <property type="match status" value="1"/>
</dbReference>
<evidence type="ECO:0000256" key="3">
    <source>
        <dbReference type="ARBA" id="ARBA00022771"/>
    </source>
</evidence>
<dbReference type="NCBIfam" id="TIGR02349">
    <property type="entry name" value="DnaJ_bact"/>
    <property type="match status" value="1"/>
</dbReference>
<evidence type="ECO:0000313" key="9">
    <source>
        <dbReference type="EMBL" id="MPA63418.1"/>
    </source>
</evidence>
<evidence type="ECO:0000256" key="5">
    <source>
        <dbReference type="PROSITE-ProRule" id="PRU00546"/>
    </source>
</evidence>
<dbReference type="InterPro" id="IPR001305">
    <property type="entry name" value="HSP_DnaJ_Cys-rich_dom"/>
</dbReference>
<evidence type="ECO:0000256" key="4">
    <source>
        <dbReference type="ARBA" id="ARBA00022833"/>
    </source>
</evidence>
<protein>
    <recommendedName>
        <fullName evidence="10">Chaperone protein DnaJ</fullName>
    </recommendedName>
</protein>
<dbReference type="GO" id="GO:0051082">
    <property type="term" value="F:unfolded protein binding"/>
    <property type="evidence" value="ECO:0007669"/>
    <property type="project" value="InterPro"/>
</dbReference>
<feature type="compositionally biased region" description="Polar residues" evidence="6">
    <location>
        <begin position="438"/>
        <end position="447"/>
    </location>
</feature>
<dbReference type="NCBIfam" id="NF008035">
    <property type="entry name" value="PRK10767.1"/>
    <property type="match status" value="1"/>
</dbReference>
<dbReference type="GO" id="GO:0008270">
    <property type="term" value="F:zinc ion binding"/>
    <property type="evidence" value="ECO:0007669"/>
    <property type="project" value="UniProtKB-KW"/>
</dbReference>
<dbReference type="InterPro" id="IPR002939">
    <property type="entry name" value="DnaJ_C"/>
</dbReference>
<dbReference type="InterPro" id="IPR012724">
    <property type="entry name" value="DnaJ"/>
</dbReference>
<dbReference type="Gene3D" id="1.10.287.110">
    <property type="entry name" value="DnaJ domain"/>
    <property type="match status" value="1"/>
</dbReference>
<dbReference type="GO" id="GO:0009535">
    <property type="term" value="C:chloroplast thylakoid membrane"/>
    <property type="evidence" value="ECO:0007669"/>
    <property type="project" value="TreeGrafter"/>
</dbReference>
<dbReference type="GO" id="GO:0042026">
    <property type="term" value="P:protein refolding"/>
    <property type="evidence" value="ECO:0007669"/>
    <property type="project" value="TreeGrafter"/>
</dbReference>
<dbReference type="FunFam" id="2.60.260.20:FF:000009">
    <property type="entry name" value="Putative Mitochondrial DnaJ chaperone"/>
    <property type="match status" value="1"/>
</dbReference>
<dbReference type="CDD" id="cd10719">
    <property type="entry name" value="DnaJ_zf"/>
    <property type="match status" value="1"/>
</dbReference>
<dbReference type="SMART" id="SM00271">
    <property type="entry name" value="DnaJ"/>
    <property type="match status" value="1"/>
</dbReference>
<dbReference type="Pfam" id="PF00684">
    <property type="entry name" value="DnaJ_CXXCXGXG"/>
    <property type="match status" value="1"/>
</dbReference>
<dbReference type="FunFam" id="1.10.287.110:FF:000037">
    <property type="entry name" value="Chaperone protein dnaJ A6 chloroplastic"/>
    <property type="match status" value="1"/>
</dbReference>
<dbReference type="PROSITE" id="PS50076">
    <property type="entry name" value="DNAJ_2"/>
    <property type="match status" value="1"/>
</dbReference>
<dbReference type="InterPro" id="IPR018253">
    <property type="entry name" value="DnaJ_domain_CS"/>
</dbReference>
<accession>A0A5B7B5H9</accession>
<dbReference type="CDD" id="cd06257">
    <property type="entry name" value="DnaJ"/>
    <property type="match status" value="1"/>
</dbReference>
<dbReference type="InterPro" id="IPR001623">
    <property type="entry name" value="DnaJ_domain"/>
</dbReference>
<dbReference type="EMBL" id="GHES01032859">
    <property type="protein sequence ID" value="MPA63418.1"/>
    <property type="molecule type" value="Transcribed_RNA"/>
</dbReference>
<dbReference type="InterPro" id="IPR036410">
    <property type="entry name" value="HSP_DnaJ_Cys-rich_dom_sf"/>
</dbReference>
<gene>
    <name evidence="9" type="ORF">Din_032859</name>
</gene>
<dbReference type="HAMAP" id="MF_01152">
    <property type="entry name" value="DnaJ"/>
    <property type="match status" value="1"/>
</dbReference>
<dbReference type="Pfam" id="PF00226">
    <property type="entry name" value="DnaJ"/>
    <property type="match status" value="1"/>
</dbReference>
<feature type="domain" description="CR-type" evidence="8">
    <location>
        <begin position="213"/>
        <end position="295"/>
    </location>
</feature>
<evidence type="ECO:0000259" key="8">
    <source>
        <dbReference type="PROSITE" id="PS51188"/>
    </source>
</evidence>
<dbReference type="PRINTS" id="PR00625">
    <property type="entry name" value="JDOMAIN"/>
</dbReference>
<sequence>MATTSLSLLPSLSFIPERLQSLFPSSISAAASSSSFFAGGTNLWSHKSFISVYSSSSSSQFNKKISAKRFGTLVAASADYYVTLGVSKSASSKEIKAAYRRLARQYHPDVNKQPGATEKFKEISAAYEVLSDDKKRALYDQYGEAGVRSTVGGQAGAYTTNPFDLFETFFGPSMGGFPGMDQTGFGSRRRSTVTKGEDLRYDMTLEFTAAIFGAEKEFELSHLETCEACTGTGARVGSKMRICSTCGGRGQVMRTEQTPFGLFSQVSVCPNCGGDGEVISEYCRKCSGKGRIRVKKDIKVKIPPGVSKGSILRVAGEGDAGAKGGPPGDLYVYLDVEETPEIQRDGINLCSTVSISYLDAILGAVIKVKTVEGIADLQIPPGTQPGDVLVLARKGAPKLNRPSIRGDHLFTVKVTIPKRISAKERELLEELAFLSNTPSNRSRTRPKVQQDTKSTESQVGSVSEETDESGGQNDPWKKLKDFAGSVANGALNWLKDNL</sequence>
<dbReference type="Gene3D" id="2.60.260.20">
    <property type="entry name" value="Urease metallochaperone UreE, N-terminal domain"/>
    <property type="match status" value="2"/>
</dbReference>
<dbReference type="GO" id="GO:0005524">
    <property type="term" value="F:ATP binding"/>
    <property type="evidence" value="ECO:0007669"/>
    <property type="project" value="InterPro"/>
</dbReference>
<dbReference type="PANTHER" id="PTHR43096:SF22">
    <property type="entry name" value="MOLECULAR CHAPERONE HSP40_DNAJ FAMILY PROTEIN"/>
    <property type="match status" value="1"/>
</dbReference>
<dbReference type="Pfam" id="PF01556">
    <property type="entry name" value="DnaJ_C"/>
    <property type="match status" value="1"/>
</dbReference>
<reference evidence="9" key="1">
    <citation type="submission" date="2019-08" db="EMBL/GenBank/DDBJ databases">
        <title>Reference gene set and small RNA set construction with multiple tissues from Davidia involucrata Baill.</title>
        <authorList>
            <person name="Yang H."/>
            <person name="Zhou C."/>
            <person name="Li G."/>
            <person name="Wang J."/>
            <person name="Gao P."/>
            <person name="Wang M."/>
            <person name="Wang R."/>
            <person name="Zhao Y."/>
        </authorList>
    </citation>
    <scope>NUCLEOTIDE SEQUENCE</scope>
    <source>
        <tissue evidence="9">Mixed with DoveR01_LX</tissue>
    </source>
</reference>
<dbReference type="SUPFAM" id="SSF49493">
    <property type="entry name" value="HSP40/DnaJ peptide-binding domain"/>
    <property type="match status" value="2"/>
</dbReference>
<keyword evidence="3 5" id="KW-0863">Zinc-finger</keyword>
<proteinExistence type="inferred from homology"/>
<dbReference type="InterPro" id="IPR008971">
    <property type="entry name" value="HSP40/DnaJ_pept-bd"/>
</dbReference>
<keyword evidence="2" id="KW-0677">Repeat</keyword>
<evidence type="ECO:0008006" key="10">
    <source>
        <dbReference type="Google" id="ProtNLM"/>
    </source>
</evidence>
<feature type="region of interest" description="Disordered" evidence="6">
    <location>
        <begin position="438"/>
        <end position="480"/>
    </location>
</feature>
<dbReference type="PROSITE" id="PS51188">
    <property type="entry name" value="ZF_CR"/>
    <property type="match status" value="1"/>
</dbReference>
<feature type="zinc finger region" description="CR-type" evidence="5">
    <location>
        <begin position="213"/>
        <end position="295"/>
    </location>
</feature>
<organism evidence="9">
    <name type="scientific">Davidia involucrata</name>
    <name type="common">Dove tree</name>
    <dbReference type="NCBI Taxonomy" id="16924"/>
    <lineage>
        <taxon>Eukaryota</taxon>
        <taxon>Viridiplantae</taxon>
        <taxon>Streptophyta</taxon>
        <taxon>Embryophyta</taxon>
        <taxon>Tracheophyta</taxon>
        <taxon>Spermatophyta</taxon>
        <taxon>Magnoliopsida</taxon>
        <taxon>eudicotyledons</taxon>
        <taxon>Gunneridae</taxon>
        <taxon>Pentapetalae</taxon>
        <taxon>asterids</taxon>
        <taxon>Cornales</taxon>
        <taxon>Nyssaceae</taxon>
        <taxon>Davidia</taxon>
    </lineage>
</organism>
<dbReference type="PANTHER" id="PTHR43096">
    <property type="entry name" value="DNAJ HOMOLOG 1, MITOCHONDRIAL-RELATED"/>
    <property type="match status" value="1"/>
</dbReference>
<evidence type="ECO:0000256" key="1">
    <source>
        <dbReference type="ARBA" id="ARBA00022723"/>
    </source>
</evidence>
<dbReference type="SUPFAM" id="SSF46565">
    <property type="entry name" value="Chaperone J-domain"/>
    <property type="match status" value="1"/>
</dbReference>
<dbReference type="SUPFAM" id="SSF57938">
    <property type="entry name" value="DnaJ/Hsp40 cysteine-rich domain"/>
    <property type="match status" value="1"/>
</dbReference>
<keyword evidence="1 5" id="KW-0479">Metal-binding</keyword>